<sequence>DARLAKAAKGLGGGAGGLQGIQKVVGMLGSSKKGGGIGDLMALANTPIGQKFIEKFTGGGENGGDGSQSQVPGGSGSVGGKLGGN</sequence>
<reference evidence="2" key="1">
    <citation type="journal article" date="2014" name="Front. Microbiol.">
        <title>High frequency of phylogenetically diverse reductive dehalogenase-homologous genes in deep subseafloor sedimentary metagenomes.</title>
        <authorList>
            <person name="Kawai M."/>
            <person name="Futagami T."/>
            <person name="Toyoda A."/>
            <person name="Takaki Y."/>
            <person name="Nishi S."/>
            <person name="Hori S."/>
            <person name="Arai W."/>
            <person name="Tsubouchi T."/>
            <person name="Morono Y."/>
            <person name="Uchiyama I."/>
            <person name="Ito T."/>
            <person name="Fujiyama A."/>
            <person name="Inagaki F."/>
            <person name="Takami H."/>
        </authorList>
    </citation>
    <scope>NUCLEOTIDE SEQUENCE</scope>
    <source>
        <strain evidence="2">Expedition CK06-06</strain>
    </source>
</reference>
<feature type="compositionally biased region" description="Gly residues" evidence="1">
    <location>
        <begin position="57"/>
        <end position="66"/>
    </location>
</feature>
<evidence type="ECO:0000313" key="2">
    <source>
        <dbReference type="EMBL" id="GAG54223.1"/>
    </source>
</evidence>
<evidence type="ECO:0000256" key="1">
    <source>
        <dbReference type="SAM" id="MobiDB-lite"/>
    </source>
</evidence>
<feature type="non-terminal residue" evidence="2">
    <location>
        <position position="1"/>
    </location>
</feature>
<proteinExistence type="predicted"/>
<dbReference type="EMBL" id="BART01007123">
    <property type="protein sequence ID" value="GAG54223.1"/>
    <property type="molecule type" value="Genomic_DNA"/>
</dbReference>
<comment type="caution">
    <text evidence="2">The sequence shown here is derived from an EMBL/GenBank/DDBJ whole genome shotgun (WGS) entry which is preliminary data.</text>
</comment>
<feature type="compositionally biased region" description="Gly residues" evidence="1">
    <location>
        <begin position="73"/>
        <end position="85"/>
    </location>
</feature>
<name>X0Z152_9ZZZZ</name>
<accession>X0Z152</accession>
<protein>
    <submittedName>
        <fullName evidence="2">Uncharacterized protein</fullName>
    </submittedName>
</protein>
<organism evidence="2">
    <name type="scientific">marine sediment metagenome</name>
    <dbReference type="NCBI Taxonomy" id="412755"/>
    <lineage>
        <taxon>unclassified sequences</taxon>
        <taxon>metagenomes</taxon>
        <taxon>ecological metagenomes</taxon>
    </lineage>
</organism>
<gene>
    <name evidence="2" type="ORF">S01H4_16260</name>
</gene>
<feature type="region of interest" description="Disordered" evidence="1">
    <location>
        <begin position="54"/>
        <end position="85"/>
    </location>
</feature>
<dbReference type="AlphaFoldDB" id="X0Z152"/>